<feature type="transmembrane region" description="Helical" evidence="2">
    <location>
        <begin position="280"/>
        <end position="300"/>
    </location>
</feature>
<dbReference type="EMBL" id="FLUV01002374">
    <property type="protein sequence ID" value="SBW28534.1"/>
    <property type="molecule type" value="Genomic_DNA"/>
</dbReference>
<accession>A0A1C3PFE6</accession>
<organism evidence="3 4">
    <name type="scientific">Candidatus Protofrankia californiensis</name>
    <dbReference type="NCBI Taxonomy" id="1839754"/>
    <lineage>
        <taxon>Bacteria</taxon>
        <taxon>Bacillati</taxon>
        <taxon>Actinomycetota</taxon>
        <taxon>Actinomycetes</taxon>
        <taxon>Frankiales</taxon>
        <taxon>Frankiaceae</taxon>
        <taxon>Protofrankia</taxon>
    </lineage>
</organism>
<evidence type="ECO:0000256" key="2">
    <source>
        <dbReference type="SAM" id="Phobius"/>
    </source>
</evidence>
<evidence type="ECO:0000313" key="3">
    <source>
        <dbReference type="EMBL" id="SBW28534.1"/>
    </source>
</evidence>
<sequence length="396" mass="40335">MRIDEHGRWVSDDGSYIWDEAAQTWQPSAPHPTESTISGAVVGDAGIAGGSVADDVIGDVIGDVAPADATGEFAVGHPSQGTSGWSVSDETPLPGAAWSEPVQADARDTARAGVDTLLPSGQGGPGGWPFQDGDTRIGVVGTDTSVATAYGSSWQGYPFRESDPGMGPATSFGTVDASATSEIAQPGEAVQGLPGPFGVVDVISLGPSRDGGAPGSDTGTDELGSHPRAPAGARSQHRRRRAGRQASAARSGPGGHDVSPEPAGRMARVLSSVTVLPRRVLIGTAAVLMLLVGVGGYLIFGGGGGDVAVGAPVEATAGPSTGAVTGGPLRYSEPLRTAYLQECMQVSNGLRAYCTCTLEKLEAGYPQDQYEALNKNVNSPETTRIIREISDQCVSA</sequence>
<proteinExistence type="predicted"/>
<feature type="region of interest" description="Disordered" evidence="1">
    <location>
        <begin position="201"/>
        <end position="263"/>
    </location>
</feature>
<evidence type="ECO:0000256" key="1">
    <source>
        <dbReference type="SAM" id="MobiDB-lite"/>
    </source>
</evidence>
<dbReference type="AlphaFoldDB" id="A0A1C3PFE6"/>
<keyword evidence="4" id="KW-1185">Reference proteome</keyword>
<keyword evidence="2" id="KW-1133">Transmembrane helix</keyword>
<protein>
    <submittedName>
        <fullName evidence="3">Uncharacterized protein</fullName>
    </submittedName>
</protein>
<keyword evidence="2" id="KW-0472">Membrane</keyword>
<dbReference type="Proteomes" id="UP000199013">
    <property type="component" value="Unassembled WGS sequence"/>
</dbReference>
<reference evidence="4" key="1">
    <citation type="submission" date="2016-02" db="EMBL/GenBank/DDBJ databases">
        <authorList>
            <person name="Wibberg D."/>
        </authorList>
    </citation>
    <scope>NUCLEOTIDE SEQUENCE [LARGE SCALE GENOMIC DNA]</scope>
</reference>
<gene>
    <name evidence="3" type="ORF">FDG2_5732</name>
</gene>
<evidence type="ECO:0000313" key="4">
    <source>
        <dbReference type="Proteomes" id="UP000199013"/>
    </source>
</evidence>
<name>A0A1C3PFE6_9ACTN</name>
<keyword evidence="2" id="KW-0812">Transmembrane</keyword>